<protein>
    <submittedName>
        <fullName evidence="2">Fungal fucose-specific lectin</fullName>
    </submittedName>
</protein>
<dbReference type="Pfam" id="PF07938">
    <property type="entry name" value="Fungal_lectin"/>
    <property type="match status" value="1"/>
</dbReference>
<gene>
    <name evidence="2" type="ORF">MAN_06636</name>
</gene>
<feature type="non-terminal residue" evidence="2">
    <location>
        <position position="1"/>
    </location>
</feature>
<organism evidence="2 3">
    <name type="scientific">Metarhizium anisopliae (strain ARSEF 549)</name>
    <dbReference type="NCBI Taxonomy" id="3151832"/>
    <lineage>
        <taxon>Eukaryota</taxon>
        <taxon>Fungi</taxon>
        <taxon>Dikarya</taxon>
        <taxon>Ascomycota</taxon>
        <taxon>Pezizomycotina</taxon>
        <taxon>Sordariomycetes</taxon>
        <taxon>Hypocreomycetidae</taxon>
        <taxon>Hypocreales</taxon>
        <taxon>Clavicipitaceae</taxon>
        <taxon>Metarhizium</taxon>
    </lineage>
</organism>
<dbReference type="SUPFAM" id="SSF89372">
    <property type="entry name" value="Fucose-specific lectin"/>
    <property type="match status" value="1"/>
</dbReference>
<dbReference type="Proteomes" id="UP000031186">
    <property type="component" value="Unassembled WGS sequence"/>
</dbReference>
<comment type="similarity">
    <text evidence="1">Belongs to the fungal fucose-specific lectin family.</text>
</comment>
<dbReference type="EMBL" id="AZNF01000008">
    <property type="protein sequence ID" value="KID64462.1"/>
    <property type="molecule type" value="Genomic_DNA"/>
</dbReference>
<keyword evidence="3" id="KW-1185">Reference proteome</keyword>
<dbReference type="VEuPathDB" id="FungiDB:MAN_06636"/>
<sequence>MPAEINDIAMRASVAAINKGSSIRVYESDVFGGIREAMYEGKWTGGGSRNVIARGKIGSPVAATSLGLDFIRVYYIGEDNKAKEICYDKNGKHWYDGALNNRFKLAPYSGLAATFLEASEDLKMIRLYGQLEDDNHIQEFCYDTKHGWTVGANLGEAIPGSSIAVATWGTSHNIRVYMQDTNLNIVEKVYDGSRWQTGGLHVKDATPRAALGVTSWMEHNNVSIRLYYGSGSPGNVIKEKGWDHSTGWYDGDFAQGSIPASHVAAIPKPVLRVYIQNGTKFTAVTEFAWEGSWKVGQQALPPA</sequence>
<dbReference type="HOGENOM" id="CLU_057373_0_0_1"/>
<proteinExistence type="inferred from homology"/>
<dbReference type="OrthoDB" id="407298at2759"/>
<dbReference type="InterPro" id="IPR012475">
    <property type="entry name" value="Fungal_lectin"/>
</dbReference>
<evidence type="ECO:0000313" key="3">
    <source>
        <dbReference type="Proteomes" id="UP000031186"/>
    </source>
</evidence>
<dbReference type="Gene3D" id="2.120.10.70">
    <property type="entry name" value="Fucose-specific lectin"/>
    <property type="match status" value="1"/>
</dbReference>
<evidence type="ECO:0000313" key="2">
    <source>
        <dbReference type="EMBL" id="KID64462.1"/>
    </source>
</evidence>
<comment type="caution">
    <text evidence="2">The sequence shown here is derived from an EMBL/GenBank/DDBJ whole genome shotgun (WGS) entry which is preliminary data.</text>
</comment>
<dbReference type="AlphaFoldDB" id="A0A0B4F9Q0"/>
<accession>A0A0B4F9Q0</accession>
<evidence type="ECO:0000256" key="1">
    <source>
        <dbReference type="ARBA" id="ARBA00009042"/>
    </source>
</evidence>
<name>A0A0B4F9Q0_METAF</name>
<reference evidence="2 3" key="1">
    <citation type="journal article" date="2014" name="Proc. Natl. Acad. Sci. U.S.A.">
        <title>Trajectory and genomic determinants of fungal-pathogen speciation and host adaptation.</title>
        <authorList>
            <person name="Hu X."/>
            <person name="Xiao G."/>
            <person name="Zheng P."/>
            <person name="Shang Y."/>
            <person name="Su Y."/>
            <person name="Zhang X."/>
            <person name="Liu X."/>
            <person name="Zhan S."/>
            <person name="St Leger R.J."/>
            <person name="Wang C."/>
        </authorList>
    </citation>
    <scope>NUCLEOTIDE SEQUENCE [LARGE SCALE GENOMIC DNA]</scope>
    <source>
        <strain evidence="2 3">ARSEF 549</strain>
    </source>
</reference>